<evidence type="ECO:0000313" key="3">
    <source>
        <dbReference type="EMBL" id="KAK1379264.1"/>
    </source>
</evidence>
<comment type="caution">
    <text evidence="3">The sequence shown here is derived from an EMBL/GenBank/DDBJ whole genome shotgun (WGS) entry which is preliminary data.</text>
</comment>
<keyword evidence="2" id="KW-1133">Transmembrane helix</keyword>
<reference evidence="3" key="2">
    <citation type="submission" date="2023-05" db="EMBL/GenBank/DDBJ databases">
        <authorList>
            <person name="Schelkunov M.I."/>
        </authorList>
    </citation>
    <scope>NUCLEOTIDE SEQUENCE</scope>
    <source>
        <strain evidence="3">Hsosn_3</strain>
        <tissue evidence="3">Leaf</tissue>
    </source>
</reference>
<protein>
    <submittedName>
        <fullName evidence="3">Uncharacterized protein</fullName>
    </submittedName>
</protein>
<proteinExistence type="predicted"/>
<organism evidence="3 4">
    <name type="scientific">Heracleum sosnowskyi</name>
    <dbReference type="NCBI Taxonomy" id="360622"/>
    <lineage>
        <taxon>Eukaryota</taxon>
        <taxon>Viridiplantae</taxon>
        <taxon>Streptophyta</taxon>
        <taxon>Embryophyta</taxon>
        <taxon>Tracheophyta</taxon>
        <taxon>Spermatophyta</taxon>
        <taxon>Magnoliopsida</taxon>
        <taxon>eudicotyledons</taxon>
        <taxon>Gunneridae</taxon>
        <taxon>Pentapetalae</taxon>
        <taxon>asterids</taxon>
        <taxon>campanulids</taxon>
        <taxon>Apiales</taxon>
        <taxon>Apiaceae</taxon>
        <taxon>Apioideae</taxon>
        <taxon>apioid superclade</taxon>
        <taxon>Tordylieae</taxon>
        <taxon>Tordyliinae</taxon>
        <taxon>Heracleum</taxon>
    </lineage>
</organism>
<feature type="transmembrane region" description="Helical" evidence="2">
    <location>
        <begin position="32"/>
        <end position="54"/>
    </location>
</feature>
<keyword evidence="2" id="KW-0472">Membrane</keyword>
<dbReference type="AlphaFoldDB" id="A0AAD8MNN9"/>
<gene>
    <name evidence="3" type="ORF">POM88_026008</name>
</gene>
<dbReference type="Proteomes" id="UP001237642">
    <property type="component" value="Unassembled WGS sequence"/>
</dbReference>
<keyword evidence="2" id="KW-0812">Transmembrane</keyword>
<name>A0AAD8MNN9_9APIA</name>
<dbReference type="EMBL" id="JAUIZM010000006">
    <property type="protein sequence ID" value="KAK1379264.1"/>
    <property type="molecule type" value="Genomic_DNA"/>
</dbReference>
<feature type="region of interest" description="Disordered" evidence="1">
    <location>
        <begin position="183"/>
        <end position="205"/>
    </location>
</feature>
<sequence length="205" mass="23091">MRVTTLSQTQFLYSPQILQLPLPRLIIHTQNITFLFFFPFVTLISSHFSSFASIKILRSDSRNKIDFPLSKSKTALNSSVPRDPEIQVNRTGVVSSVTFGCEEQSLFHDVVDCERFSLLWKTENFLDNMDTHGWRINGAMDEYSDPDGVVIGPSIEKCTTKKCTSMINLDMTSHSSIEVAEALRKKRGRPRKSSVASTTPVNAVK</sequence>
<evidence type="ECO:0000256" key="2">
    <source>
        <dbReference type="SAM" id="Phobius"/>
    </source>
</evidence>
<accession>A0AAD8MNN9</accession>
<feature type="compositionally biased region" description="Polar residues" evidence="1">
    <location>
        <begin position="194"/>
        <end position="205"/>
    </location>
</feature>
<evidence type="ECO:0000313" key="4">
    <source>
        <dbReference type="Proteomes" id="UP001237642"/>
    </source>
</evidence>
<keyword evidence="4" id="KW-1185">Reference proteome</keyword>
<reference evidence="3" key="1">
    <citation type="submission" date="2023-02" db="EMBL/GenBank/DDBJ databases">
        <title>Genome of toxic invasive species Heracleum sosnowskyi carries increased number of genes despite the absence of recent whole-genome duplications.</title>
        <authorList>
            <person name="Schelkunov M."/>
            <person name="Shtratnikova V."/>
            <person name="Makarenko M."/>
            <person name="Klepikova A."/>
            <person name="Omelchenko D."/>
            <person name="Novikova G."/>
            <person name="Obukhova E."/>
            <person name="Bogdanov V."/>
            <person name="Penin A."/>
            <person name="Logacheva M."/>
        </authorList>
    </citation>
    <scope>NUCLEOTIDE SEQUENCE</scope>
    <source>
        <strain evidence="3">Hsosn_3</strain>
        <tissue evidence="3">Leaf</tissue>
    </source>
</reference>
<evidence type="ECO:0000256" key="1">
    <source>
        <dbReference type="SAM" id="MobiDB-lite"/>
    </source>
</evidence>